<evidence type="ECO:0000256" key="2">
    <source>
        <dbReference type="ARBA" id="ARBA00023277"/>
    </source>
</evidence>
<dbReference type="GO" id="GO:0003824">
    <property type="term" value="F:catalytic activity"/>
    <property type="evidence" value="ECO:0007669"/>
    <property type="project" value="InterPro"/>
</dbReference>
<evidence type="ECO:0000313" key="4">
    <source>
        <dbReference type="EMBL" id="GHC10734.1"/>
    </source>
</evidence>
<evidence type="ECO:0000313" key="5">
    <source>
        <dbReference type="Proteomes" id="UP000642829"/>
    </source>
</evidence>
<dbReference type="Pfam" id="PF03065">
    <property type="entry name" value="Glyco_hydro_57"/>
    <property type="match status" value="1"/>
</dbReference>
<proteinExistence type="inferred from homology"/>
<protein>
    <recommendedName>
        <fullName evidence="3">Glycoside hydrolase family 57 N-terminal domain-containing protein</fullName>
    </recommendedName>
</protein>
<dbReference type="EMBL" id="BMXG01000024">
    <property type="protein sequence ID" value="GHC10734.1"/>
    <property type="molecule type" value="Genomic_DNA"/>
</dbReference>
<dbReference type="PANTHER" id="PTHR36306">
    <property type="entry name" value="ALPHA-AMYLASE-RELATED-RELATED"/>
    <property type="match status" value="1"/>
</dbReference>
<gene>
    <name evidence="4" type="ORF">GCM10007047_30070</name>
</gene>
<reference evidence="4" key="1">
    <citation type="journal article" date="2014" name="Int. J. Syst. Evol. Microbiol.">
        <title>Complete genome sequence of Corynebacterium casei LMG S-19264T (=DSM 44701T), isolated from a smear-ripened cheese.</title>
        <authorList>
            <consortium name="US DOE Joint Genome Institute (JGI-PGF)"/>
            <person name="Walter F."/>
            <person name="Albersmeier A."/>
            <person name="Kalinowski J."/>
            <person name="Ruckert C."/>
        </authorList>
    </citation>
    <scope>NUCLEOTIDE SEQUENCE</scope>
    <source>
        <strain evidence="4">KCTC 12870</strain>
    </source>
</reference>
<dbReference type="PANTHER" id="PTHR36306:SF5">
    <property type="entry name" value="SLR1535 PROTEIN"/>
    <property type="match status" value="1"/>
</dbReference>
<dbReference type="InterPro" id="IPR011330">
    <property type="entry name" value="Glyco_hydro/deAcase_b/a-brl"/>
</dbReference>
<dbReference type="SUPFAM" id="SSF88713">
    <property type="entry name" value="Glycoside hydrolase/deacetylase"/>
    <property type="match status" value="1"/>
</dbReference>
<dbReference type="AlphaFoldDB" id="A0A8J3DI99"/>
<dbReference type="InterPro" id="IPR004300">
    <property type="entry name" value="Glyco_hydro_57_N"/>
</dbReference>
<accession>A0A8J3DI99</accession>
<keyword evidence="5" id="KW-1185">Reference proteome</keyword>
<sequence length="393" mass="45730">MTVHHALVLNFHQPPHNLDDLLETNPWEVKEILFAMDRMPRALWGYEDIARVHMSLSGTLLESLASPEFQEKVYGVVKVGDLLWQLQNKRLFNVLGTGYYHPVLPLIPKEDWSEQLARWKGLAQHLFWREDFGGFWPPEMGFTMELIPLLKRLGYRYVLVDDVYLEAAEGEMSWPELRYRPHIAEYGGEEIIVIPRERELSNAQLSGMDPEWFDHEVKERTKFCDFEPLVTTCSDGDNGGWFRNYTPEANFWHAFYQPFLNRARLEGQIVPTFIDDYISKHGVGGKVKVKTGAWNTEMHYGDDFTQWTGTQEQKDALARIHEISSAIHFVKSEAEASSPRNPEHLDYHLNEAYWHLLRAETSCNLYWGNSWTQKVHDDLNAACAELDNARRGF</sequence>
<comment type="caution">
    <text evidence="4">The sequence shown here is derived from an EMBL/GenBank/DDBJ whole genome shotgun (WGS) entry which is preliminary data.</text>
</comment>
<keyword evidence="2" id="KW-0119">Carbohydrate metabolism</keyword>
<dbReference type="InterPro" id="IPR052046">
    <property type="entry name" value="GH57_Enzymes"/>
</dbReference>
<name>A0A8J3DI99_9BACT</name>
<dbReference type="RefSeq" id="WP_189516706.1">
    <property type="nucleotide sequence ID" value="NZ_BMXG01000024.1"/>
</dbReference>
<comment type="similarity">
    <text evidence="1">Belongs to the glycosyl hydrolase 57 family.</text>
</comment>
<feature type="domain" description="Glycoside hydrolase family 57 N-terminal" evidence="3">
    <location>
        <begin position="52"/>
        <end position="271"/>
    </location>
</feature>
<organism evidence="4 5">
    <name type="scientific">Cerasicoccus arenae</name>
    <dbReference type="NCBI Taxonomy" id="424488"/>
    <lineage>
        <taxon>Bacteria</taxon>
        <taxon>Pseudomonadati</taxon>
        <taxon>Verrucomicrobiota</taxon>
        <taxon>Opitutia</taxon>
        <taxon>Puniceicoccales</taxon>
        <taxon>Cerasicoccaceae</taxon>
        <taxon>Cerasicoccus</taxon>
    </lineage>
</organism>
<dbReference type="Gene3D" id="3.20.110.20">
    <property type="match status" value="1"/>
</dbReference>
<dbReference type="Proteomes" id="UP000642829">
    <property type="component" value="Unassembled WGS sequence"/>
</dbReference>
<evidence type="ECO:0000256" key="1">
    <source>
        <dbReference type="ARBA" id="ARBA00006821"/>
    </source>
</evidence>
<reference evidence="4" key="2">
    <citation type="submission" date="2020-09" db="EMBL/GenBank/DDBJ databases">
        <authorList>
            <person name="Sun Q."/>
            <person name="Kim S."/>
        </authorList>
    </citation>
    <scope>NUCLEOTIDE SEQUENCE</scope>
    <source>
        <strain evidence="4">KCTC 12870</strain>
    </source>
</reference>
<dbReference type="GO" id="GO:0005975">
    <property type="term" value="P:carbohydrate metabolic process"/>
    <property type="evidence" value="ECO:0007669"/>
    <property type="project" value="InterPro"/>
</dbReference>
<evidence type="ECO:0000259" key="3">
    <source>
        <dbReference type="Pfam" id="PF03065"/>
    </source>
</evidence>